<evidence type="ECO:0000313" key="2">
    <source>
        <dbReference type="Proteomes" id="UP000053676"/>
    </source>
</evidence>
<gene>
    <name evidence="1" type="ORF">NECAME_11737</name>
</gene>
<reference evidence="2" key="1">
    <citation type="journal article" date="2014" name="Nat. Genet.">
        <title>Genome of the human hookworm Necator americanus.</title>
        <authorList>
            <person name="Tang Y.T."/>
            <person name="Gao X."/>
            <person name="Rosa B.A."/>
            <person name="Abubucker S."/>
            <person name="Hallsworth-Pepin K."/>
            <person name="Martin J."/>
            <person name="Tyagi R."/>
            <person name="Heizer E."/>
            <person name="Zhang X."/>
            <person name="Bhonagiri-Palsikar V."/>
            <person name="Minx P."/>
            <person name="Warren W.C."/>
            <person name="Wang Q."/>
            <person name="Zhan B."/>
            <person name="Hotez P.J."/>
            <person name="Sternberg P.W."/>
            <person name="Dougall A."/>
            <person name="Gaze S.T."/>
            <person name="Mulvenna J."/>
            <person name="Sotillo J."/>
            <person name="Ranganathan S."/>
            <person name="Rabelo E.M."/>
            <person name="Wilson R.K."/>
            <person name="Felgner P.L."/>
            <person name="Bethony J."/>
            <person name="Hawdon J.M."/>
            <person name="Gasser R.B."/>
            <person name="Loukas A."/>
            <person name="Mitreva M."/>
        </authorList>
    </citation>
    <scope>NUCLEOTIDE SEQUENCE [LARGE SCALE GENOMIC DNA]</scope>
</reference>
<protein>
    <submittedName>
        <fullName evidence="1">Uncharacterized protein</fullName>
    </submittedName>
</protein>
<dbReference type="GeneID" id="25351766"/>
<dbReference type="AlphaFoldDB" id="W2T2X7"/>
<evidence type="ECO:0000313" key="1">
    <source>
        <dbReference type="EMBL" id="ETN76355.1"/>
    </source>
</evidence>
<dbReference type="EMBL" id="KI660233">
    <property type="protein sequence ID" value="ETN76355.1"/>
    <property type="molecule type" value="Genomic_DNA"/>
</dbReference>
<dbReference type="KEGG" id="nai:NECAME_11737"/>
<name>W2T2X7_NECAM</name>
<dbReference type="Proteomes" id="UP000053676">
    <property type="component" value="Unassembled WGS sequence"/>
</dbReference>
<proteinExistence type="predicted"/>
<organism evidence="1 2">
    <name type="scientific">Necator americanus</name>
    <name type="common">Human hookworm</name>
    <dbReference type="NCBI Taxonomy" id="51031"/>
    <lineage>
        <taxon>Eukaryota</taxon>
        <taxon>Metazoa</taxon>
        <taxon>Ecdysozoa</taxon>
        <taxon>Nematoda</taxon>
        <taxon>Chromadorea</taxon>
        <taxon>Rhabditida</taxon>
        <taxon>Rhabditina</taxon>
        <taxon>Rhabditomorpha</taxon>
        <taxon>Strongyloidea</taxon>
        <taxon>Ancylostomatidae</taxon>
        <taxon>Bunostominae</taxon>
        <taxon>Necator</taxon>
    </lineage>
</organism>
<keyword evidence="2" id="KW-1185">Reference proteome</keyword>
<dbReference type="CTD" id="25351766"/>
<sequence length="70" mass="8114">MRSNRHLAGFWQGSAIGNVDKEYDLLVEHLHDCIRKTGSFGATKRRLQKLLTWYACVQQHEPQRVIASTF</sequence>
<accession>W2T2X7</accession>